<dbReference type="InterPro" id="IPR001437">
    <property type="entry name" value="Tscrpt_elong_fac_GreA/B_C"/>
</dbReference>
<dbReference type="SUPFAM" id="SSF54534">
    <property type="entry name" value="FKBP-like"/>
    <property type="match status" value="1"/>
</dbReference>
<dbReference type="PANTHER" id="PTHR30437">
    <property type="entry name" value="TRANSCRIPTION ELONGATION FACTOR GREA"/>
    <property type="match status" value="1"/>
</dbReference>
<accession>A0ABV2LV41</accession>
<comment type="caution">
    <text evidence="2">The sequence shown here is derived from an EMBL/GenBank/DDBJ whole genome shotgun (WGS) entry which is preliminary data.</text>
</comment>
<dbReference type="PANTHER" id="PTHR30437:SF5">
    <property type="entry name" value="REGULATOR OF NUCLEOSIDE DIPHOSPHATE KINASE"/>
    <property type="match status" value="1"/>
</dbReference>
<sequence>MEIKPIVLLSEYQILRDLIKRNTDQRVAKEVQQLSSELDRAIVIKEEEINEKIVRIGSEVEIEEMKSKRTMKVRLVLPTEANLAQGKVSLLAPLGVALIGFSEGDEVNWEMPAGTTQIRILKVNNEDLDA</sequence>
<evidence type="ECO:0000313" key="2">
    <source>
        <dbReference type="EMBL" id="MET3732426.1"/>
    </source>
</evidence>
<dbReference type="EMBL" id="JBEPMO010000012">
    <property type="protein sequence ID" value="MET3732426.1"/>
    <property type="molecule type" value="Genomic_DNA"/>
</dbReference>
<dbReference type="Gene3D" id="3.10.50.30">
    <property type="entry name" value="Transcription elongation factor, GreA/GreB, C-terminal domain"/>
    <property type="match status" value="1"/>
</dbReference>
<organism evidence="2 3">
    <name type="scientific">Moheibacter stercoris</name>
    <dbReference type="NCBI Taxonomy" id="1628251"/>
    <lineage>
        <taxon>Bacteria</taxon>
        <taxon>Pseudomonadati</taxon>
        <taxon>Bacteroidota</taxon>
        <taxon>Flavobacteriia</taxon>
        <taxon>Flavobacteriales</taxon>
        <taxon>Weeksellaceae</taxon>
        <taxon>Moheibacter</taxon>
    </lineage>
</organism>
<reference evidence="2 3" key="1">
    <citation type="submission" date="2024-06" db="EMBL/GenBank/DDBJ databases">
        <title>Genomic Encyclopedia of Type Strains, Phase IV (KMG-IV): sequencing the most valuable type-strain genomes for metagenomic binning, comparative biology and taxonomic classification.</title>
        <authorList>
            <person name="Goeker M."/>
        </authorList>
    </citation>
    <scope>NUCLEOTIDE SEQUENCE [LARGE SCALE GENOMIC DNA]</scope>
    <source>
        <strain evidence="2 3">DSM 29388</strain>
    </source>
</reference>
<proteinExistence type="predicted"/>
<feature type="domain" description="Transcription elongation factor GreA/GreB C-terminal" evidence="1">
    <location>
        <begin position="51"/>
        <end position="124"/>
    </location>
</feature>
<gene>
    <name evidence="2" type="ORF">ABID46_002015</name>
</gene>
<dbReference type="RefSeq" id="WP_354509639.1">
    <property type="nucleotide sequence ID" value="NZ_JBEPMO010000012.1"/>
</dbReference>
<dbReference type="InterPro" id="IPR036953">
    <property type="entry name" value="GreA/GreB_C_sf"/>
</dbReference>
<evidence type="ECO:0000313" key="3">
    <source>
        <dbReference type="Proteomes" id="UP001549146"/>
    </source>
</evidence>
<protein>
    <submittedName>
        <fullName evidence="2">Regulator of nucleoside diphosphate kinase</fullName>
    </submittedName>
</protein>
<keyword evidence="2" id="KW-0808">Transferase</keyword>
<keyword evidence="3" id="KW-1185">Reference proteome</keyword>
<dbReference type="InterPro" id="IPR023459">
    <property type="entry name" value="Tscrpt_elong_fac_GreA/B_fam"/>
</dbReference>
<dbReference type="Pfam" id="PF01272">
    <property type="entry name" value="GreA_GreB"/>
    <property type="match status" value="1"/>
</dbReference>
<name>A0ABV2LV41_9FLAO</name>
<dbReference type="PIRSF" id="PIRSF006092">
    <property type="entry name" value="GreA_GreB"/>
    <property type="match status" value="1"/>
</dbReference>
<evidence type="ECO:0000259" key="1">
    <source>
        <dbReference type="Pfam" id="PF01272"/>
    </source>
</evidence>
<dbReference type="Proteomes" id="UP001549146">
    <property type="component" value="Unassembled WGS sequence"/>
</dbReference>
<dbReference type="GO" id="GO:0016301">
    <property type="term" value="F:kinase activity"/>
    <property type="evidence" value="ECO:0007669"/>
    <property type="project" value="UniProtKB-KW"/>
</dbReference>
<keyword evidence="2" id="KW-0418">Kinase</keyword>